<feature type="region of interest" description="Disordered" evidence="1">
    <location>
        <begin position="1557"/>
        <end position="1597"/>
    </location>
</feature>
<dbReference type="Gene3D" id="2.30.42.10">
    <property type="match status" value="1"/>
</dbReference>
<gene>
    <name evidence="4" type="ORF">KR093_007051</name>
</gene>
<sequence length="2074" mass="229908">TQRTCQRDNCEQKLNNSFAGLHHAVSLGNIGLSSKATYSSHMDRSYDSEDEHTGRRRLRHTLSTELQPRTSVYSRGDIREQYCLTDRQLHSIEQRPRRERFFGCLSRRGQTQASSFLGGCVGRRVPSDENLAAYAPFEKYPRYGLKVLQLSGQLQLSVVCSYQNNYTDTHELDSSYFRRQPASILSTGSKSTEPDLGGRYNWIGQQAQVNNNQLESRYDSYHCPTYATMPTTQHQQQQQQQQQQHAGNPRTKHVSFARSHTLTSFDTVNAGFRSSGRLKSARSQERLIGGKKPIIATGSMYETLQPMLPHQQHASQPPQQSATLPKTWVPAPVQLQTCQHHPIHLHQQLPENMLGLIIPQALPLSLPPPSPEVLIVEKKFRNAMKTQATQTDVAARREGLSNSQMLALSPRAPHRIKVMSQGAQTNGLQNGKKLTKSLSEIPNGKELQHQHYPQGAGYPHELIYRTQSQDVTPLQTLSDAQNNIMYYKPPPPLLDAHSYGLGMEHLSRAARGEQSVEYVNVNAAALALNESFDYESNSLPRRACTSHARTETDYFSNSLPRRAEALHAHDVCKHITECAELMTDSVPLDFTRPHLLPPPSDFCKGDDDAVEDYYDDDADGDVEEEPEEVRAHETESYSSEVCVEQAAQSRRMSMLPLDDSPFRRDDLRRQSMPVYGQTEKLIDGFGPRTSFRRRDKVSCFADVPSPSPSPRDEQEIFIDFKPHVSPKPSPKQQLKHRKQHKAEIAMRKMQQQRLAQAAALTLPKLKQPPPVELVPSDADDDEDDEEEEEEEDDEDEEHEEPTTQSQSHSQSQSQLEPAMELEQGEDDEPLYENITPCGCKLEPLPAPLPDKRAQFRKRSVSLDDDYAAMTASGGAPGLRLPSTPASPCREELLLANVSTYPSSDSLANDNTRDHSDGIWNESQVTVLTAEQRDISDGSYSSNLLLTPSSKRKNLLLQHQQRSSVDTDALDFEEQSPTYGLQTLPKIIRTPTPTTAKPVAASLHPVVTPAIAVTPSSNPTPLPDAVASSPLPKRSLVARSSVPDARQLMYVAGVPKQRHSDASFLPSTGGDYARSADISECSTNTNTDEYATCTDNSKRTPVSTQSSQLEKTHAGSSFESASSLYSMREDLLQHDEKDRPAPLKSNQLKSPLGSLAELARKSPSHSISSTTSSGSCQQVSGQAIKSPARECQPQTVSSSSAGQMKVSAAEAATSTSTATQKPKPESVSEDERSEVRYSSSGYYESPHDDDDDEQRVAPNCKARRQRQEDERKRRKTSMKLDIEKENMRALTSPVKKPPPNSAATAAVKLQSPEQHSAGLGLDGGSPSKMKRFRPKIRRQLRKSSREDVLAAAAARRARATPTLYGLSSASGDTELLLDASMTSSMSSRVTTAAVAATTTTTTSASSEPVAPTVLRKPHSCATPTALLSPKVPATVAAAAAAVPAVKSASEAGQLKAKSIESLRSVSPGSDSVFYSEADGNAAGADQGHCLHCGKEMEGKQHTNTVSELAGDSVESIPYIEQEADIVKPPSDFADSPVTTKTTQRLYKKMDKRFRSEERYHGERGRHYKNRQENIRAKSEERGRAPSLPNTPILRPAGSSPCVLPDINTEQSQHIIYKGHYDAGRYTRLTDDDLWTQLDHQCFGELAKSPSKLLLIPTPLLADRSRERRASTESEKGFHAKYQVILHRLVQRRCTLEMYHRQKHNNFRKCAASQTEAAQHFFGFLELISSNSAPESVRRKLEEVLKLMLLLWARESFVIATLSNGAHGVDKTVVVKSDSGEFGFRIHGSKPVVVAAIEPETPAESSGLEVGDIIISVNGVQVLDKHHTEVVKIAHDGCEKLELQVARTIGVLMHEQLEPPSEPIFSGYLWRQSGQAKGAPNSKKWVRRWFSLRPDNCLYYYKTEDDSQPVGAMIMAKHTVDPCPLDIGKPHAFKVDSGEGIPMYVAADSEELASRWLNLLRQAASQDNQWLDKSARCLYQSPGSILRPDCFGHLLKLGSRWCGWSKRYCVLKDACLYFYQDANSKSAFGMACLHGYKVASMSANASGKKNSFEIIPPEAKLRHYYFCTESEMDKKR</sequence>
<dbReference type="SMART" id="SM00233">
    <property type="entry name" value="PH"/>
    <property type="match status" value="2"/>
</dbReference>
<evidence type="ECO:0000256" key="1">
    <source>
        <dbReference type="SAM" id="MobiDB-lite"/>
    </source>
</evidence>
<dbReference type="InterPro" id="IPR011993">
    <property type="entry name" value="PH-like_dom_sf"/>
</dbReference>
<feature type="compositionally biased region" description="Polar residues" evidence="1">
    <location>
        <begin position="1191"/>
        <end position="1201"/>
    </location>
</feature>
<feature type="region of interest" description="Disordered" evidence="1">
    <location>
        <begin position="615"/>
        <end position="641"/>
    </location>
</feature>
<feature type="domain" description="PDZ" evidence="3">
    <location>
        <begin position="1769"/>
        <end position="1847"/>
    </location>
</feature>
<dbReference type="SUPFAM" id="SSF50156">
    <property type="entry name" value="PDZ domain-like"/>
    <property type="match status" value="1"/>
</dbReference>
<dbReference type="EMBL" id="JAJJHW010001127">
    <property type="protein sequence ID" value="KAH8377764.1"/>
    <property type="molecule type" value="Genomic_DNA"/>
</dbReference>
<feature type="region of interest" description="Disordered" evidence="1">
    <location>
        <begin position="225"/>
        <end position="252"/>
    </location>
</feature>
<dbReference type="Proteomes" id="UP001200034">
    <property type="component" value="Unassembled WGS sequence"/>
</dbReference>
<feature type="compositionally biased region" description="Low complexity" evidence="1">
    <location>
        <begin position="747"/>
        <end position="760"/>
    </location>
</feature>
<evidence type="ECO:0000259" key="3">
    <source>
        <dbReference type="PROSITE" id="PS50106"/>
    </source>
</evidence>
<dbReference type="SMART" id="SM00228">
    <property type="entry name" value="PDZ"/>
    <property type="match status" value="1"/>
</dbReference>
<dbReference type="FunFam" id="2.30.42.10:FF:000230">
    <property type="entry name" value="Uncharacterized protein, isoform E"/>
    <property type="match status" value="1"/>
</dbReference>
<organism evidence="4 5">
    <name type="scientific">Drosophila rubida</name>
    <dbReference type="NCBI Taxonomy" id="30044"/>
    <lineage>
        <taxon>Eukaryota</taxon>
        <taxon>Metazoa</taxon>
        <taxon>Ecdysozoa</taxon>
        <taxon>Arthropoda</taxon>
        <taxon>Hexapoda</taxon>
        <taxon>Insecta</taxon>
        <taxon>Pterygota</taxon>
        <taxon>Neoptera</taxon>
        <taxon>Endopterygota</taxon>
        <taxon>Diptera</taxon>
        <taxon>Brachycera</taxon>
        <taxon>Muscomorpha</taxon>
        <taxon>Ephydroidea</taxon>
        <taxon>Drosophilidae</taxon>
        <taxon>Drosophila</taxon>
    </lineage>
</organism>
<feature type="region of interest" description="Disordered" evidence="1">
    <location>
        <begin position="1052"/>
        <end position="1304"/>
    </location>
</feature>
<dbReference type="Gene3D" id="2.30.29.30">
    <property type="entry name" value="Pleckstrin-homology domain (PH domain)/Phosphotyrosine-binding domain (PTB)"/>
    <property type="match status" value="2"/>
</dbReference>
<dbReference type="PROSITE" id="PS50003">
    <property type="entry name" value="PH_DOMAIN"/>
    <property type="match status" value="2"/>
</dbReference>
<feature type="compositionally biased region" description="Acidic residues" evidence="1">
    <location>
        <begin position="777"/>
        <end position="799"/>
    </location>
</feature>
<feature type="domain" description="PH" evidence="2">
    <location>
        <begin position="1985"/>
        <end position="2074"/>
    </location>
</feature>
<evidence type="ECO:0000313" key="5">
    <source>
        <dbReference type="Proteomes" id="UP001200034"/>
    </source>
</evidence>
<protein>
    <submittedName>
        <fullName evidence="4">Uncharacterized protein</fullName>
    </submittedName>
</protein>
<feature type="compositionally biased region" description="Basic and acidic residues" evidence="1">
    <location>
        <begin position="1277"/>
        <end position="1286"/>
    </location>
</feature>
<name>A0AAD4K5A2_9MUSC</name>
<keyword evidence="5" id="KW-1185">Reference proteome</keyword>
<dbReference type="InterPro" id="IPR001849">
    <property type="entry name" value="PH_domain"/>
</dbReference>
<dbReference type="PROSITE" id="PS50106">
    <property type="entry name" value="PDZ"/>
    <property type="match status" value="1"/>
</dbReference>
<feature type="domain" description="PH" evidence="2">
    <location>
        <begin position="1860"/>
        <end position="1963"/>
    </location>
</feature>
<feature type="compositionally biased region" description="Low complexity" evidence="1">
    <location>
        <begin position="804"/>
        <end position="814"/>
    </location>
</feature>
<feature type="compositionally biased region" description="Basic and acidic residues" evidence="1">
    <location>
        <begin position="1221"/>
        <end position="1234"/>
    </location>
</feature>
<dbReference type="InterPro" id="IPR001478">
    <property type="entry name" value="PDZ"/>
</dbReference>
<feature type="region of interest" description="Disordered" evidence="1">
    <location>
        <begin position="1309"/>
        <end position="1328"/>
    </location>
</feature>
<feature type="region of interest" description="Disordered" evidence="1">
    <location>
        <begin position="721"/>
        <end position="850"/>
    </location>
</feature>
<feature type="compositionally biased region" description="Acidic residues" evidence="1">
    <location>
        <begin position="615"/>
        <end position="627"/>
    </location>
</feature>
<feature type="compositionally biased region" description="Low complexity" evidence="1">
    <location>
        <begin position="1163"/>
        <end position="1180"/>
    </location>
</feature>
<dbReference type="SUPFAM" id="SSF50729">
    <property type="entry name" value="PH domain-like"/>
    <property type="match status" value="2"/>
</dbReference>
<dbReference type="Pfam" id="PF00169">
    <property type="entry name" value="PH"/>
    <property type="match status" value="2"/>
</dbReference>
<dbReference type="InterPro" id="IPR036034">
    <property type="entry name" value="PDZ_sf"/>
</dbReference>
<reference evidence="4" key="1">
    <citation type="journal article" date="2021" name="Mol. Ecol. Resour.">
        <title>Phylogenomic analyses of the genus Drosophila reveals genomic signals of climate adaptation.</title>
        <authorList>
            <person name="Li F."/>
            <person name="Rane R.V."/>
            <person name="Luria V."/>
            <person name="Xiong Z."/>
            <person name="Chen J."/>
            <person name="Li Z."/>
            <person name="Catullo R.A."/>
            <person name="Griffin P.C."/>
            <person name="Schiffer M."/>
            <person name="Pearce S."/>
            <person name="Lee S.F."/>
            <person name="McElroy K."/>
            <person name="Stocker A."/>
            <person name="Shirriffs J."/>
            <person name="Cockerell F."/>
            <person name="Coppin C."/>
            <person name="Sgro C.M."/>
            <person name="Karger A."/>
            <person name="Cain J.W."/>
            <person name="Weber J.A."/>
            <person name="Santpere G."/>
            <person name="Kirschner M.W."/>
            <person name="Hoffmann A.A."/>
            <person name="Oakeshott J.G."/>
            <person name="Zhang G."/>
        </authorList>
    </citation>
    <scope>NUCLEOTIDE SEQUENCE</scope>
    <source>
        <strain evidence="4">BGI-SZ-2011g</strain>
    </source>
</reference>
<evidence type="ECO:0000313" key="4">
    <source>
        <dbReference type="EMBL" id="KAH8377764.1"/>
    </source>
</evidence>
<feature type="compositionally biased region" description="Polar residues" evidence="1">
    <location>
        <begin position="1079"/>
        <end position="1124"/>
    </location>
</feature>
<proteinExistence type="predicted"/>
<dbReference type="PANTHER" id="PTHR47644:SF1">
    <property type="entry name" value="PDZ DOMAIN-CONTAINING PROTEIN"/>
    <property type="match status" value="1"/>
</dbReference>
<dbReference type="PANTHER" id="PTHR47644">
    <property type="entry name" value="AGAP008221-PA"/>
    <property type="match status" value="1"/>
</dbReference>
<evidence type="ECO:0000259" key="2">
    <source>
        <dbReference type="PROSITE" id="PS50003"/>
    </source>
</evidence>
<comment type="caution">
    <text evidence="4">The sequence shown here is derived from an EMBL/GenBank/DDBJ whole genome shotgun (WGS) entry which is preliminary data.</text>
</comment>
<accession>A0AAD4K5A2</accession>
<feature type="compositionally biased region" description="Basic and acidic residues" evidence="1">
    <location>
        <begin position="1557"/>
        <end position="1582"/>
    </location>
</feature>
<feature type="compositionally biased region" description="Basic and acidic residues" evidence="1">
    <location>
        <begin position="1126"/>
        <end position="1140"/>
    </location>
</feature>
<feature type="compositionally biased region" description="Low complexity" evidence="1">
    <location>
        <begin position="233"/>
        <end position="245"/>
    </location>
</feature>
<dbReference type="Pfam" id="PF00595">
    <property type="entry name" value="PDZ"/>
    <property type="match status" value="1"/>
</dbReference>
<feature type="compositionally biased region" description="Low complexity" evidence="1">
    <location>
        <begin position="1206"/>
        <end position="1218"/>
    </location>
</feature>
<feature type="non-terminal residue" evidence="4">
    <location>
        <position position="2074"/>
    </location>
</feature>